<reference evidence="4" key="1">
    <citation type="submission" date="2021-03" db="EMBL/GenBank/DDBJ databases">
        <title>Legionella lytica PCM 2298.</title>
        <authorList>
            <person name="Koper P."/>
        </authorList>
    </citation>
    <scope>NUCLEOTIDE SEQUENCE</scope>
    <source>
        <strain evidence="4">PCM 2298</strain>
    </source>
</reference>
<feature type="chain" id="PRO_5046407493" evidence="2">
    <location>
        <begin position="24"/>
        <end position="270"/>
    </location>
</feature>
<dbReference type="Proteomes" id="UP001057474">
    <property type="component" value="Chromosome"/>
</dbReference>
<sequence length="270" mass="30442">MRWNFFCRSIASLAFVFSSPTFSQDTENNLEPFWSSSGNWVVSFGAGVQYPQWNDLMRVNNTPNPLTPRSNNLFSTRNQSEPVIGMALGRRWQHDSVWFPAYSFNAVWKYFFRTNIGNTILHNSGPEFANYKYDWDLTANMLLASAKVNLFQYKKLSPFAHAGIGSSFNRTSHYRERAPAGVTPRISPQFGNFSTSEFTYNVGAGIDLILTPQWTLSVGYSYQDLGQISSGPGKGTWSNQSLNPGSYHSNEVLVSVSYIFGRNQAVQVDK</sequence>
<dbReference type="Gene3D" id="2.40.160.20">
    <property type="match status" value="1"/>
</dbReference>
<protein>
    <submittedName>
        <fullName evidence="4">Outer membrane beta-barrel protein</fullName>
    </submittedName>
</protein>
<dbReference type="EMBL" id="CP071527">
    <property type="protein sequence ID" value="USQ15056.1"/>
    <property type="molecule type" value="Genomic_DNA"/>
</dbReference>
<evidence type="ECO:0000313" key="5">
    <source>
        <dbReference type="Proteomes" id="UP001057474"/>
    </source>
</evidence>
<proteinExistence type="predicted"/>
<evidence type="ECO:0000313" key="4">
    <source>
        <dbReference type="EMBL" id="USQ15056.1"/>
    </source>
</evidence>
<gene>
    <name evidence="4" type="ORF">J2N86_07120</name>
</gene>
<evidence type="ECO:0000256" key="2">
    <source>
        <dbReference type="SAM" id="SignalP"/>
    </source>
</evidence>
<name>A0ABY4YBQ7_9GAMM</name>
<organism evidence="4 5">
    <name type="scientific">Legionella lytica</name>
    <dbReference type="NCBI Taxonomy" id="96232"/>
    <lineage>
        <taxon>Bacteria</taxon>
        <taxon>Pseudomonadati</taxon>
        <taxon>Pseudomonadota</taxon>
        <taxon>Gammaproteobacteria</taxon>
        <taxon>Legionellales</taxon>
        <taxon>Legionellaceae</taxon>
        <taxon>Legionella</taxon>
    </lineage>
</organism>
<dbReference type="InterPro" id="IPR011250">
    <property type="entry name" value="OMP/PagP_B-barrel"/>
</dbReference>
<keyword evidence="1 2" id="KW-0732">Signal</keyword>
<dbReference type="RefSeq" id="WP_252582278.1">
    <property type="nucleotide sequence ID" value="NZ_CP071527.1"/>
</dbReference>
<keyword evidence="5" id="KW-1185">Reference proteome</keyword>
<dbReference type="InterPro" id="IPR027385">
    <property type="entry name" value="Beta-barrel_OMP"/>
</dbReference>
<dbReference type="Pfam" id="PF13505">
    <property type="entry name" value="OMP_b-brl"/>
    <property type="match status" value="1"/>
</dbReference>
<feature type="domain" description="Outer membrane protein beta-barrel" evidence="3">
    <location>
        <begin position="102"/>
        <end position="260"/>
    </location>
</feature>
<evidence type="ECO:0000256" key="1">
    <source>
        <dbReference type="ARBA" id="ARBA00022729"/>
    </source>
</evidence>
<feature type="signal peptide" evidence="2">
    <location>
        <begin position="1"/>
        <end position="23"/>
    </location>
</feature>
<dbReference type="SUPFAM" id="SSF56925">
    <property type="entry name" value="OMPA-like"/>
    <property type="match status" value="1"/>
</dbReference>
<evidence type="ECO:0000259" key="3">
    <source>
        <dbReference type="Pfam" id="PF13505"/>
    </source>
</evidence>
<accession>A0ABY4YBQ7</accession>